<dbReference type="AlphaFoldDB" id="A0A2I2KW45"/>
<evidence type="ECO:0000313" key="3">
    <source>
        <dbReference type="Proteomes" id="UP000234331"/>
    </source>
</evidence>
<evidence type="ECO:0000256" key="1">
    <source>
        <dbReference type="SAM" id="MobiDB-lite"/>
    </source>
</evidence>
<organism evidence="2 3">
    <name type="scientific">Frankia canadensis</name>
    <dbReference type="NCBI Taxonomy" id="1836972"/>
    <lineage>
        <taxon>Bacteria</taxon>
        <taxon>Bacillati</taxon>
        <taxon>Actinomycetota</taxon>
        <taxon>Actinomycetes</taxon>
        <taxon>Frankiales</taxon>
        <taxon>Frankiaceae</taxon>
        <taxon>Frankia</taxon>
    </lineage>
</organism>
<feature type="region of interest" description="Disordered" evidence="1">
    <location>
        <begin position="151"/>
        <end position="173"/>
    </location>
</feature>
<feature type="region of interest" description="Disordered" evidence="1">
    <location>
        <begin position="74"/>
        <end position="103"/>
    </location>
</feature>
<reference evidence="2 3" key="1">
    <citation type="submission" date="2017-06" db="EMBL/GenBank/DDBJ databases">
        <authorList>
            <person name="Kim H.J."/>
            <person name="Triplett B.A."/>
        </authorList>
    </citation>
    <scope>NUCLEOTIDE SEQUENCE [LARGE SCALE GENOMIC DNA]</scope>
    <source>
        <strain evidence="2">FRACA_ARgP5</strain>
    </source>
</reference>
<dbReference type="Proteomes" id="UP000234331">
    <property type="component" value="Unassembled WGS sequence"/>
</dbReference>
<protein>
    <submittedName>
        <fullName evidence="2">Uncharacterized protein</fullName>
    </submittedName>
</protein>
<feature type="compositionally biased region" description="Low complexity" evidence="1">
    <location>
        <begin position="92"/>
        <end position="103"/>
    </location>
</feature>
<accession>A0A2I2KW45</accession>
<proteinExistence type="predicted"/>
<name>A0A2I2KW45_9ACTN</name>
<sequence length="173" mass="18153">MHRSGPPGRSHGCGRGRRERRIWTCGRRGLPVGYRDHPAAGLGAVGSEIPRALGGAGAYRAARTLRVAMGLSGREGWDNTDRLRDDRPPATPSEGRGRAASGASPARLCTVSWAAAAARRPPATNVMVSGPMPVRHLFFGTSAASWRLSRWARGGRGQGRRPGAGSSVDGPIG</sequence>
<keyword evidence="3" id="KW-1185">Reference proteome</keyword>
<evidence type="ECO:0000313" key="2">
    <source>
        <dbReference type="EMBL" id="SNQ49897.1"/>
    </source>
</evidence>
<dbReference type="EMBL" id="FZMO01000323">
    <property type="protein sequence ID" value="SNQ49897.1"/>
    <property type="molecule type" value="Genomic_DNA"/>
</dbReference>
<feature type="compositionally biased region" description="Basic and acidic residues" evidence="1">
    <location>
        <begin position="75"/>
        <end position="88"/>
    </location>
</feature>
<gene>
    <name evidence="2" type="ORF">FRACA_390011</name>
</gene>